<comment type="similarity">
    <text evidence="1">Belongs to the peptidase S33 family.</text>
</comment>
<evidence type="ECO:0000256" key="5">
    <source>
        <dbReference type="SAM" id="MobiDB-lite"/>
    </source>
</evidence>
<evidence type="ECO:0000313" key="8">
    <source>
        <dbReference type="Proteomes" id="UP001176517"/>
    </source>
</evidence>
<keyword evidence="2" id="KW-0058">Aromatic hydrocarbons catabolism</keyword>
<reference evidence="7" key="1">
    <citation type="journal article" date="2023" name="PhytoFront">
        <title>Draft Genome Resources of Seven Strains of Tilletia horrida, Causal Agent of Kernel Smut of Rice.</title>
        <authorList>
            <person name="Khanal S."/>
            <person name="Antony Babu S."/>
            <person name="Zhou X.G."/>
        </authorList>
    </citation>
    <scope>NUCLEOTIDE SEQUENCE</scope>
    <source>
        <strain evidence="7">TX6</strain>
    </source>
</reference>
<evidence type="ECO:0000259" key="6">
    <source>
        <dbReference type="Pfam" id="PF06441"/>
    </source>
</evidence>
<dbReference type="SUPFAM" id="SSF53474">
    <property type="entry name" value="alpha/beta-Hydrolases"/>
    <property type="match status" value="1"/>
</dbReference>
<comment type="caution">
    <text evidence="7">The sequence shown here is derived from an EMBL/GenBank/DDBJ whole genome shotgun (WGS) entry which is preliminary data.</text>
</comment>
<dbReference type="InterPro" id="IPR010497">
    <property type="entry name" value="Epoxide_hydro_N"/>
</dbReference>
<dbReference type="InterPro" id="IPR016292">
    <property type="entry name" value="Epoxide_hydrolase"/>
</dbReference>
<feature type="active site" description="Nucleophile" evidence="4">
    <location>
        <position position="212"/>
    </location>
</feature>
<evidence type="ECO:0000256" key="3">
    <source>
        <dbReference type="ARBA" id="ARBA00022801"/>
    </source>
</evidence>
<feature type="compositionally biased region" description="Polar residues" evidence="5">
    <location>
        <begin position="338"/>
        <end position="347"/>
    </location>
</feature>
<sequence>MLHPRPHEIKGALSSTAPTPITFGFPDAAVERIAAKLNDARLPGQSILPGVGWQYGTDTDKLRTLVEAWRDGNPAGSGARGATSGESTGRPGFVQWWRRMEAQINETAPHYLVEIEGLQIHFQMKKSESPDAIPLLFSHGWPGSFYEAHRLFPLLTGASTPSFHLIAPSLPGYGLSSPPTKPDWTLHDSARVLHKLMTSILGFNTYAVQGGDLGMLIARSMARNPECTAFHSNFCPPIVMPLLSYPGMAALFFGWENTWVGKMAMRLIGPNPHELRLLKAGCRYIKSGTAYLFEQSTKPATLGSALFDNPVGILGWHLQCFHEWSDPRAPAFHDGHSHSPTTDQVPGQQAIPDGVGQRGASHDRLGVSHATLPVNRESAITDETILVNTTIYALTDTAHTSFLPYYESLFMWVKLGKDREWNRALRNKPYGHSSFPYELSGCPPSWIPGSGVNLVFYRQHNEGGHFAALDNPEALARDLKDFFLEHYSTSVST</sequence>
<name>A0AAN6GNU6_9BASI</name>
<feature type="domain" description="Epoxide hydrolase N-terminal" evidence="6">
    <location>
        <begin position="19"/>
        <end position="147"/>
    </location>
</feature>
<dbReference type="PANTHER" id="PTHR21661:SF35">
    <property type="entry name" value="EPOXIDE HYDROLASE"/>
    <property type="match status" value="1"/>
</dbReference>
<dbReference type="Pfam" id="PF06441">
    <property type="entry name" value="EHN"/>
    <property type="match status" value="1"/>
</dbReference>
<proteinExistence type="inferred from homology"/>
<evidence type="ECO:0000256" key="1">
    <source>
        <dbReference type="ARBA" id="ARBA00010088"/>
    </source>
</evidence>
<evidence type="ECO:0000256" key="2">
    <source>
        <dbReference type="ARBA" id="ARBA00022797"/>
    </source>
</evidence>
<organism evidence="7 8">
    <name type="scientific">Tilletia horrida</name>
    <dbReference type="NCBI Taxonomy" id="155126"/>
    <lineage>
        <taxon>Eukaryota</taxon>
        <taxon>Fungi</taxon>
        <taxon>Dikarya</taxon>
        <taxon>Basidiomycota</taxon>
        <taxon>Ustilaginomycotina</taxon>
        <taxon>Exobasidiomycetes</taxon>
        <taxon>Tilletiales</taxon>
        <taxon>Tilletiaceae</taxon>
        <taxon>Tilletia</taxon>
    </lineage>
</organism>
<feature type="region of interest" description="Disordered" evidence="5">
    <location>
        <begin position="70"/>
        <end position="90"/>
    </location>
</feature>
<gene>
    <name evidence="7" type="ORF">OC846_003612</name>
</gene>
<dbReference type="Gene3D" id="3.40.50.1820">
    <property type="entry name" value="alpha/beta hydrolase"/>
    <property type="match status" value="1"/>
</dbReference>
<dbReference type="GO" id="GO:0097176">
    <property type="term" value="P:epoxide metabolic process"/>
    <property type="evidence" value="ECO:0007669"/>
    <property type="project" value="TreeGrafter"/>
</dbReference>
<dbReference type="PANTHER" id="PTHR21661">
    <property type="entry name" value="EPOXIDE HYDROLASE 1-RELATED"/>
    <property type="match status" value="1"/>
</dbReference>
<evidence type="ECO:0000256" key="4">
    <source>
        <dbReference type="PIRSR" id="PIRSR001112-1"/>
    </source>
</evidence>
<evidence type="ECO:0000313" key="7">
    <source>
        <dbReference type="EMBL" id="KAK0550597.1"/>
    </source>
</evidence>
<dbReference type="PRINTS" id="PR00412">
    <property type="entry name" value="EPOXHYDRLASE"/>
</dbReference>
<feature type="region of interest" description="Disordered" evidence="5">
    <location>
        <begin position="331"/>
        <end position="361"/>
    </location>
</feature>
<keyword evidence="3" id="KW-0378">Hydrolase</keyword>
<dbReference type="InterPro" id="IPR029058">
    <property type="entry name" value="AB_hydrolase_fold"/>
</dbReference>
<dbReference type="InterPro" id="IPR000639">
    <property type="entry name" value="Epox_hydrolase-like"/>
</dbReference>
<protein>
    <recommendedName>
        <fullName evidence="6">Epoxide hydrolase N-terminal domain-containing protein</fullName>
    </recommendedName>
</protein>
<accession>A0AAN6GNU6</accession>
<dbReference type="AlphaFoldDB" id="A0AAN6GNU6"/>
<keyword evidence="8" id="KW-1185">Reference proteome</keyword>
<feature type="active site" description="Proton acceptor" evidence="4">
    <location>
        <position position="465"/>
    </location>
</feature>
<dbReference type="PIRSF" id="PIRSF001112">
    <property type="entry name" value="Epoxide_hydrolase"/>
    <property type="match status" value="1"/>
</dbReference>
<dbReference type="Proteomes" id="UP001176517">
    <property type="component" value="Unassembled WGS sequence"/>
</dbReference>
<dbReference type="EMBL" id="JAPDMZ010000090">
    <property type="protein sequence ID" value="KAK0550597.1"/>
    <property type="molecule type" value="Genomic_DNA"/>
</dbReference>
<feature type="active site" description="Proton donor" evidence="4">
    <location>
        <position position="405"/>
    </location>
</feature>
<dbReference type="GO" id="GO:0004301">
    <property type="term" value="F:epoxide hydrolase activity"/>
    <property type="evidence" value="ECO:0007669"/>
    <property type="project" value="TreeGrafter"/>
</dbReference>